<organism evidence="1 2">
    <name type="scientific">Aquimarina algiphila</name>
    <dbReference type="NCBI Taxonomy" id="2047982"/>
    <lineage>
        <taxon>Bacteria</taxon>
        <taxon>Pseudomonadati</taxon>
        <taxon>Bacteroidota</taxon>
        <taxon>Flavobacteriia</taxon>
        <taxon>Flavobacteriales</taxon>
        <taxon>Flavobacteriaceae</taxon>
        <taxon>Aquimarina</taxon>
    </lineage>
</organism>
<comment type="caution">
    <text evidence="1">The sequence shown here is derived from an EMBL/GenBank/DDBJ whole genome shotgun (WGS) entry which is preliminary data.</text>
</comment>
<dbReference type="Proteomes" id="UP000318833">
    <property type="component" value="Unassembled WGS sequence"/>
</dbReference>
<evidence type="ECO:0000313" key="1">
    <source>
        <dbReference type="EMBL" id="TSE11454.1"/>
    </source>
</evidence>
<dbReference type="OrthoDB" id="1158838at2"/>
<name>A0A554VRY5_9FLAO</name>
<evidence type="ECO:0008006" key="3">
    <source>
        <dbReference type="Google" id="ProtNLM"/>
    </source>
</evidence>
<evidence type="ECO:0000313" key="2">
    <source>
        <dbReference type="Proteomes" id="UP000318833"/>
    </source>
</evidence>
<dbReference type="EMBL" id="VLNR01000001">
    <property type="protein sequence ID" value="TSE11454.1"/>
    <property type="molecule type" value="Genomic_DNA"/>
</dbReference>
<proteinExistence type="predicted"/>
<sequence length="318" mass="35527">MNTYIARILIFLCIFLNCSLLFSQRIDADGGILLKAEITLGNQNQWLKVGVFGFGTLNYGDLSLESGISFASYQFRKRHTIKLNGLAYSYEFFALGGIGKNSNLLGSSISNMNNAIIFNPLGKGGFNGLGFGFGKDHLPKKLKTYGLKRGALFMRFSNANHNIHLTFLNDFRIGWFSGAGTDYGVTGSLDIGFTKIEDNKTIYQLGFGVDLFTSRPNYSKSPRNPINSDDGRKNVWFTLGPYEDLFYGNLYGYGTYQNDTYSIHTRLGMNSQKAGAYIQNILHDGIGLNPRFPWKVETADKLYLEVTGNTFYKSTTDD</sequence>
<protein>
    <recommendedName>
        <fullName evidence="3">Bacterial toxin 23 domain-containing protein</fullName>
    </recommendedName>
</protein>
<dbReference type="AlphaFoldDB" id="A0A554VRY5"/>
<reference evidence="1 2" key="1">
    <citation type="submission" date="2019-07" db="EMBL/GenBank/DDBJ databases">
        <title>The draft genome sequence of Aquimarina algiphila M91.</title>
        <authorList>
            <person name="Meng X."/>
        </authorList>
    </citation>
    <scope>NUCLEOTIDE SEQUENCE [LARGE SCALE GENOMIC DNA]</scope>
    <source>
        <strain evidence="1 2">M91</strain>
    </source>
</reference>
<accession>A0A554VRY5</accession>
<keyword evidence="2" id="KW-1185">Reference proteome</keyword>
<dbReference type="RefSeq" id="WP_143915070.1">
    <property type="nucleotide sequence ID" value="NZ_CANMIK010000004.1"/>
</dbReference>
<gene>
    <name evidence="1" type="ORF">FOF46_00285</name>
</gene>